<keyword evidence="2" id="KW-1185">Reference proteome</keyword>
<evidence type="ECO:0000313" key="1">
    <source>
        <dbReference type="EMBL" id="TXL70883.1"/>
    </source>
</evidence>
<sequence length="125" mass="13670">MTVYVDVSRLLDVGKMFQSKSAAQSAVGKDILVRVGQFEDFVRSQEPSSGGASGIVRVEASEWDKFLRQVTDVKALVAKYSQFVEEDDRIEVYIAAHGMPGMRVGAYTCAQRDPLSPPLGLRSVA</sequence>
<evidence type="ECO:0000313" key="2">
    <source>
        <dbReference type="Proteomes" id="UP000321638"/>
    </source>
</evidence>
<name>A0A5C8PBY5_9HYPH</name>
<accession>A0A5C8PBY5</accession>
<proteinExistence type="predicted"/>
<organism evidence="1 2">
    <name type="scientific">Vineibacter terrae</name>
    <dbReference type="NCBI Taxonomy" id="2586908"/>
    <lineage>
        <taxon>Bacteria</taxon>
        <taxon>Pseudomonadati</taxon>
        <taxon>Pseudomonadota</taxon>
        <taxon>Alphaproteobacteria</taxon>
        <taxon>Hyphomicrobiales</taxon>
        <taxon>Vineibacter</taxon>
    </lineage>
</organism>
<dbReference type="EMBL" id="VDUZ01000052">
    <property type="protein sequence ID" value="TXL70883.1"/>
    <property type="molecule type" value="Genomic_DNA"/>
</dbReference>
<dbReference type="Proteomes" id="UP000321638">
    <property type="component" value="Unassembled WGS sequence"/>
</dbReference>
<dbReference type="RefSeq" id="WP_147851214.1">
    <property type="nucleotide sequence ID" value="NZ_VDUZ01000052.1"/>
</dbReference>
<gene>
    <name evidence="1" type="ORF">FHP25_32720</name>
</gene>
<comment type="caution">
    <text evidence="1">The sequence shown here is derived from an EMBL/GenBank/DDBJ whole genome shotgun (WGS) entry which is preliminary data.</text>
</comment>
<protein>
    <submittedName>
        <fullName evidence="1">Uncharacterized protein</fullName>
    </submittedName>
</protein>
<reference evidence="1 2" key="1">
    <citation type="submission" date="2019-06" db="EMBL/GenBank/DDBJ databases">
        <title>New taxonomy in bacterial strain CC-CFT640, isolated from vineyard.</title>
        <authorList>
            <person name="Lin S.-Y."/>
            <person name="Tsai C.-F."/>
            <person name="Young C.-C."/>
        </authorList>
    </citation>
    <scope>NUCLEOTIDE SEQUENCE [LARGE SCALE GENOMIC DNA]</scope>
    <source>
        <strain evidence="1 2">CC-CFT640</strain>
    </source>
</reference>
<dbReference type="AlphaFoldDB" id="A0A5C8PBY5"/>